<evidence type="ECO:0000256" key="3">
    <source>
        <dbReference type="SAM" id="MobiDB-lite"/>
    </source>
</evidence>
<feature type="region of interest" description="Disordered" evidence="3">
    <location>
        <begin position="87"/>
        <end position="108"/>
    </location>
</feature>
<dbReference type="Proteomes" id="UP000586827">
    <property type="component" value="Unassembled WGS sequence"/>
</dbReference>
<dbReference type="AlphaFoldDB" id="A0A849CI96"/>
<comment type="subcellular location">
    <subcellularLocation>
        <location evidence="1">Membrane</location>
    </subcellularLocation>
</comment>
<evidence type="ECO:0000256" key="4">
    <source>
        <dbReference type="SAM" id="Phobius"/>
    </source>
</evidence>
<accession>A0A849CI96</accession>
<comment type="caution">
    <text evidence="5">The sequence shown here is derived from an EMBL/GenBank/DDBJ whole genome shotgun (WGS) entry which is preliminary data.</text>
</comment>
<name>A0A849CI96_9NOCA</name>
<evidence type="ECO:0008006" key="7">
    <source>
        <dbReference type="Google" id="ProtNLM"/>
    </source>
</evidence>
<feature type="transmembrane region" description="Helical" evidence="4">
    <location>
        <begin position="125"/>
        <end position="145"/>
    </location>
</feature>
<organism evidence="5 6">
    <name type="scientific">Nocardia uniformis</name>
    <dbReference type="NCBI Taxonomy" id="53432"/>
    <lineage>
        <taxon>Bacteria</taxon>
        <taxon>Bacillati</taxon>
        <taxon>Actinomycetota</taxon>
        <taxon>Actinomycetes</taxon>
        <taxon>Mycobacteriales</taxon>
        <taxon>Nocardiaceae</taxon>
        <taxon>Nocardia</taxon>
    </lineage>
</organism>
<dbReference type="PANTHER" id="PTHR37042:SF4">
    <property type="entry name" value="OUTER MEMBRANE PROTEIN RV1973"/>
    <property type="match status" value="1"/>
</dbReference>
<dbReference type="GO" id="GO:0016020">
    <property type="term" value="C:membrane"/>
    <property type="evidence" value="ECO:0007669"/>
    <property type="project" value="UniProtKB-SubCell"/>
</dbReference>
<keyword evidence="6" id="KW-1185">Reference proteome</keyword>
<sequence>MSDTSGVKKTRRRAVRTEGPPPDEQTTTSQVYEATVPVTETAAVELGKPVVGLDKKSDETAAKVAAAETVKFGKTPVEGATERIPQAPAAPAEAAAQPPVPPAAAAESEAPAAASAGTGFGWERIVAAAAVVLAIALMVGTGFLINLRNEAADEAALRADYIQTAKQTMLNITNISAETAADDIKRVLEVTSGDLATEYEQRKDDYAGIVQKAEVKAKGEVIDAAIESSDDNTAIVLVAVKQTLTNAGAEGPQQRQFRFRVTIAHTEKGLAATQMEMVV</sequence>
<keyword evidence="4" id="KW-1133">Transmembrane helix</keyword>
<evidence type="ECO:0000313" key="5">
    <source>
        <dbReference type="EMBL" id="NNH73561.1"/>
    </source>
</evidence>
<proteinExistence type="predicted"/>
<keyword evidence="2 4" id="KW-0472">Membrane</keyword>
<reference evidence="5 6" key="1">
    <citation type="submission" date="2020-05" db="EMBL/GenBank/DDBJ databases">
        <title>MicrobeNet Type strains.</title>
        <authorList>
            <person name="Nicholson A.C."/>
        </authorList>
    </citation>
    <scope>NUCLEOTIDE SEQUENCE [LARGE SCALE GENOMIC DNA]</scope>
    <source>
        <strain evidence="5 6">JCM 3224</strain>
    </source>
</reference>
<protein>
    <recommendedName>
        <fullName evidence="7">Mce-associated membrane protein</fullName>
    </recommendedName>
</protein>
<keyword evidence="4" id="KW-0812">Transmembrane</keyword>
<dbReference type="RefSeq" id="WP_067517571.1">
    <property type="nucleotide sequence ID" value="NZ_JABELX010000010.1"/>
</dbReference>
<evidence type="ECO:0000256" key="1">
    <source>
        <dbReference type="ARBA" id="ARBA00004370"/>
    </source>
</evidence>
<dbReference type="EMBL" id="JABELX010000010">
    <property type="protein sequence ID" value="NNH73561.1"/>
    <property type="molecule type" value="Genomic_DNA"/>
</dbReference>
<gene>
    <name evidence="5" type="ORF">HLB23_27515</name>
</gene>
<evidence type="ECO:0000313" key="6">
    <source>
        <dbReference type="Proteomes" id="UP000586827"/>
    </source>
</evidence>
<dbReference type="PANTHER" id="PTHR37042">
    <property type="entry name" value="OUTER MEMBRANE PROTEIN RV1973"/>
    <property type="match status" value="1"/>
</dbReference>
<evidence type="ECO:0000256" key="2">
    <source>
        <dbReference type="ARBA" id="ARBA00023136"/>
    </source>
</evidence>
<feature type="region of interest" description="Disordered" evidence="3">
    <location>
        <begin position="1"/>
        <end position="30"/>
    </location>
</feature>